<dbReference type="PANTHER" id="PTHR43776:SF7">
    <property type="entry name" value="D,D-DIPEPTIDE TRANSPORT ATP-BINDING PROTEIN DDPF-RELATED"/>
    <property type="match status" value="1"/>
</dbReference>
<reference evidence="7 8" key="1">
    <citation type="journal article" date="2019" name="Nat. Med.">
        <title>A library of human gut bacterial isolates paired with longitudinal multiomics data enables mechanistic microbiome research.</title>
        <authorList>
            <person name="Poyet M."/>
            <person name="Groussin M."/>
            <person name="Gibbons S.M."/>
            <person name="Avila-Pacheco J."/>
            <person name="Jiang X."/>
            <person name="Kearney S.M."/>
            <person name="Perrotta A.R."/>
            <person name="Berdy B."/>
            <person name="Zhao S."/>
            <person name="Lieberman T.D."/>
            <person name="Swanson P.K."/>
            <person name="Smith M."/>
            <person name="Roesemann S."/>
            <person name="Alexander J.E."/>
            <person name="Rich S.A."/>
            <person name="Livny J."/>
            <person name="Vlamakis H."/>
            <person name="Clish C."/>
            <person name="Bullock K."/>
            <person name="Deik A."/>
            <person name="Scott J."/>
            <person name="Pierce K.A."/>
            <person name="Xavier R.J."/>
            <person name="Alm E.J."/>
        </authorList>
    </citation>
    <scope>NUCLEOTIDE SEQUENCE [LARGE SCALE GENOMIC DNA]</scope>
    <source>
        <strain evidence="7 8">BIOML-A10</strain>
    </source>
</reference>
<evidence type="ECO:0000313" key="7">
    <source>
        <dbReference type="EMBL" id="MZJ84971.1"/>
    </source>
</evidence>
<evidence type="ECO:0000313" key="6">
    <source>
        <dbReference type="EMBL" id="MDB1839152.1"/>
    </source>
</evidence>
<dbReference type="Proteomes" id="UP001212741">
    <property type="component" value="Unassembled WGS sequence"/>
</dbReference>
<accession>A0A174AIN6</accession>
<keyword evidence="4 7" id="KW-0067">ATP-binding</keyword>
<evidence type="ECO:0000256" key="2">
    <source>
        <dbReference type="ARBA" id="ARBA00022448"/>
    </source>
</evidence>
<evidence type="ECO:0000313" key="8">
    <source>
        <dbReference type="Proteomes" id="UP000481598"/>
    </source>
</evidence>
<dbReference type="STRING" id="74426.ERS852399_01543"/>
<organism evidence="7 8">
    <name type="scientific">Collinsella aerofaciens</name>
    <dbReference type="NCBI Taxonomy" id="74426"/>
    <lineage>
        <taxon>Bacteria</taxon>
        <taxon>Bacillati</taxon>
        <taxon>Actinomycetota</taxon>
        <taxon>Coriobacteriia</taxon>
        <taxon>Coriobacteriales</taxon>
        <taxon>Coriobacteriaceae</taxon>
        <taxon>Collinsella</taxon>
    </lineage>
</organism>
<dbReference type="PROSITE" id="PS50893">
    <property type="entry name" value="ABC_TRANSPORTER_2"/>
    <property type="match status" value="1"/>
</dbReference>
<dbReference type="InterPro" id="IPR027417">
    <property type="entry name" value="P-loop_NTPase"/>
</dbReference>
<dbReference type="SMART" id="SM00382">
    <property type="entry name" value="AAA"/>
    <property type="match status" value="1"/>
</dbReference>
<keyword evidence="2" id="KW-0813">Transport</keyword>
<dbReference type="NCBIfam" id="NF008453">
    <property type="entry name" value="PRK11308.1"/>
    <property type="match status" value="1"/>
</dbReference>
<keyword evidence="3" id="KW-0547">Nucleotide-binding</keyword>
<dbReference type="Proteomes" id="UP000481598">
    <property type="component" value="Unassembled WGS sequence"/>
</dbReference>
<dbReference type="InterPro" id="IPR003593">
    <property type="entry name" value="AAA+_ATPase"/>
</dbReference>
<dbReference type="Gene3D" id="3.40.50.300">
    <property type="entry name" value="P-loop containing nucleotide triphosphate hydrolases"/>
    <property type="match status" value="1"/>
</dbReference>
<comment type="similarity">
    <text evidence="1">Belongs to the ABC transporter superfamily.</text>
</comment>
<dbReference type="EMBL" id="JAQLEC010000018">
    <property type="protein sequence ID" value="MDB1839152.1"/>
    <property type="molecule type" value="Genomic_DNA"/>
</dbReference>
<protein>
    <submittedName>
        <fullName evidence="7">Dipeptide ABC transporter ATP-binding protein</fullName>
    </submittedName>
</protein>
<dbReference type="FunFam" id="3.40.50.300:FF:000016">
    <property type="entry name" value="Oligopeptide ABC transporter ATP-binding component"/>
    <property type="match status" value="1"/>
</dbReference>
<evidence type="ECO:0000256" key="3">
    <source>
        <dbReference type="ARBA" id="ARBA00022741"/>
    </source>
</evidence>
<dbReference type="Pfam" id="PF00005">
    <property type="entry name" value="ABC_tran"/>
    <property type="match status" value="1"/>
</dbReference>
<gene>
    <name evidence="7" type="ORF">GT635_00600</name>
    <name evidence="6" type="ORF">PMW86_06060</name>
</gene>
<dbReference type="GO" id="GO:0055085">
    <property type="term" value="P:transmembrane transport"/>
    <property type="evidence" value="ECO:0007669"/>
    <property type="project" value="UniProtKB-ARBA"/>
</dbReference>
<dbReference type="EMBL" id="WWTB01000001">
    <property type="protein sequence ID" value="MZJ84971.1"/>
    <property type="molecule type" value="Genomic_DNA"/>
</dbReference>
<dbReference type="PROSITE" id="PS00211">
    <property type="entry name" value="ABC_TRANSPORTER_1"/>
    <property type="match status" value="1"/>
</dbReference>
<dbReference type="GO" id="GO:0016887">
    <property type="term" value="F:ATP hydrolysis activity"/>
    <property type="evidence" value="ECO:0007669"/>
    <property type="project" value="InterPro"/>
</dbReference>
<dbReference type="InterPro" id="IPR013563">
    <property type="entry name" value="Oligopep_ABC_C"/>
</dbReference>
<dbReference type="InterPro" id="IPR050319">
    <property type="entry name" value="ABC_transp_ATP-bind"/>
</dbReference>
<evidence type="ECO:0000256" key="4">
    <source>
        <dbReference type="ARBA" id="ARBA00022840"/>
    </source>
</evidence>
<dbReference type="GO" id="GO:0015833">
    <property type="term" value="P:peptide transport"/>
    <property type="evidence" value="ECO:0007669"/>
    <property type="project" value="InterPro"/>
</dbReference>
<dbReference type="InterPro" id="IPR003439">
    <property type="entry name" value="ABC_transporter-like_ATP-bd"/>
</dbReference>
<dbReference type="Pfam" id="PF08352">
    <property type="entry name" value="oligo_HPY"/>
    <property type="match status" value="1"/>
</dbReference>
<reference evidence="6" key="2">
    <citation type="submission" date="2023-01" db="EMBL/GenBank/DDBJ databases">
        <title>Human gut microbiome strain richness.</title>
        <authorList>
            <person name="Chen-Liaw A."/>
        </authorList>
    </citation>
    <scope>NUCLEOTIDE SEQUENCE</scope>
    <source>
        <strain evidence="6">D54st1_D6_D54t1_190329</strain>
    </source>
</reference>
<evidence type="ECO:0000256" key="1">
    <source>
        <dbReference type="ARBA" id="ARBA00005417"/>
    </source>
</evidence>
<name>A0A174AIN6_9ACTN</name>
<evidence type="ECO:0000259" key="5">
    <source>
        <dbReference type="PROSITE" id="PS50893"/>
    </source>
</evidence>
<dbReference type="PaxDb" id="74426-ERS852399_01543"/>
<sequence>MADTNERTPLLKVEHLSKEFPAESGMFAKRFSKRVVSAVNDISFEIYPGETFGLVGESGCGKSTTGRTIMRLTKPTAGKVFFQGKDVAEMSKHEIKDMRREMQFIFQDPYASLNPRMTIGEIVSEPMTIHGVGTKEERIERVRELLDVVGLNPEHINRYPHEFSGGQRQRVGIARAFALKPKLIICDEPVSALDVSIQAQVLNLLKELQDKFGTAYLFIAHDLSVVQHISDRVAVMYLGKMVEVSDWKTLYSEPHHPYTQSLLSAVPVPDPDIQKTRKRIILAGDPPSPLDPPTGCRFHTRCPIAQGICSEKLPEFKEVAPGHCCACHFAEPFPIKESHIDL</sequence>
<feature type="domain" description="ABC transporter" evidence="5">
    <location>
        <begin position="11"/>
        <end position="263"/>
    </location>
</feature>
<dbReference type="AlphaFoldDB" id="A0A174AIN6"/>
<dbReference type="GO" id="GO:0005524">
    <property type="term" value="F:ATP binding"/>
    <property type="evidence" value="ECO:0007669"/>
    <property type="project" value="UniProtKB-KW"/>
</dbReference>
<dbReference type="InterPro" id="IPR017871">
    <property type="entry name" value="ABC_transporter-like_CS"/>
</dbReference>
<dbReference type="CDD" id="cd03257">
    <property type="entry name" value="ABC_NikE_OppD_transporters"/>
    <property type="match status" value="1"/>
</dbReference>
<comment type="caution">
    <text evidence="7">The sequence shown here is derived from an EMBL/GenBank/DDBJ whole genome shotgun (WGS) entry which is preliminary data.</text>
</comment>
<proteinExistence type="inferred from homology"/>
<dbReference type="RefSeq" id="WP_022094888.1">
    <property type="nucleotide sequence ID" value="NZ_CABIYU010000014.1"/>
</dbReference>
<dbReference type="PANTHER" id="PTHR43776">
    <property type="entry name" value="TRANSPORT ATP-BINDING PROTEIN"/>
    <property type="match status" value="1"/>
</dbReference>
<dbReference type="NCBIfam" id="TIGR01727">
    <property type="entry name" value="oligo_HPY"/>
    <property type="match status" value="1"/>
</dbReference>
<dbReference type="SUPFAM" id="SSF52540">
    <property type="entry name" value="P-loop containing nucleoside triphosphate hydrolases"/>
    <property type="match status" value="1"/>
</dbReference>